<protein>
    <submittedName>
        <fullName evidence="1">Unannotated protein</fullName>
    </submittedName>
</protein>
<sequence length="162" mass="18224">MHQQEQSSQVAQHVALQRWLFWMLITQISKSSLRLRSAKRTRSAHFVTQASIWISAARTSSLFSTRTPTTQFAYPMLSCAHTRTRSSSDLLLVHPVKLSKPLMLVNSSARWQKPLGHVLIQEFNMTTPSTNGTPTQRLDASMPPTHALSTCHSITLHATSHH</sequence>
<gene>
    <name evidence="1" type="ORF">UFOPK4095_01236</name>
</gene>
<dbReference type="EMBL" id="CAFBPI010000118">
    <property type="protein sequence ID" value="CAB5025043.1"/>
    <property type="molecule type" value="Genomic_DNA"/>
</dbReference>
<proteinExistence type="predicted"/>
<accession>A0A6J7R8G9</accession>
<organism evidence="1">
    <name type="scientific">freshwater metagenome</name>
    <dbReference type="NCBI Taxonomy" id="449393"/>
    <lineage>
        <taxon>unclassified sequences</taxon>
        <taxon>metagenomes</taxon>
        <taxon>ecological metagenomes</taxon>
    </lineage>
</organism>
<name>A0A6J7R8G9_9ZZZZ</name>
<dbReference type="AlphaFoldDB" id="A0A6J7R8G9"/>
<reference evidence="1" key="1">
    <citation type="submission" date="2020-05" db="EMBL/GenBank/DDBJ databases">
        <authorList>
            <person name="Chiriac C."/>
            <person name="Salcher M."/>
            <person name="Ghai R."/>
            <person name="Kavagutti S V."/>
        </authorList>
    </citation>
    <scope>NUCLEOTIDE SEQUENCE</scope>
</reference>
<evidence type="ECO:0000313" key="1">
    <source>
        <dbReference type="EMBL" id="CAB5025043.1"/>
    </source>
</evidence>